<feature type="region of interest" description="Disordered" evidence="1">
    <location>
        <begin position="408"/>
        <end position="485"/>
    </location>
</feature>
<comment type="caution">
    <text evidence="2">The sequence shown here is derived from an EMBL/GenBank/DDBJ whole genome shotgun (WGS) entry which is preliminary data.</text>
</comment>
<feature type="compositionally biased region" description="Polar residues" evidence="1">
    <location>
        <begin position="240"/>
        <end position="251"/>
    </location>
</feature>
<feature type="compositionally biased region" description="Basic and acidic residues" evidence="1">
    <location>
        <begin position="313"/>
        <end position="329"/>
    </location>
</feature>
<dbReference type="Proteomes" id="UP001161017">
    <property type="component" value="Unassembled WGS sequence"/>
</dbReference>
<keyword evidence="3" id="KW-1185">Reference proteome</keyword>
<proteinExistence type="predicted"/>
<feature type="compositionally biased region" description="Basic and acidic residues" evidence="1">
    <location>
        <begin position="97"/>
        <end position="110"/>
    </location>
</feature>
<organism evidence="2 3">
    <name type="scientific">Ramalina farinacea</name>
    <dbReference type="NCBI Taxonomy" id="258253"/>
    <lineage>
        <taxon>Eukaryota</taxon>
        <taxon>Fungi</taxon>
        <taxon>Dikarya</taxon>
        <taxon>Ascomycota</taxon>
        <taxon>Pezizomycotina</taxon>
        <taxon>Lecanoromycetes</taxon>
        <taxon>OSLEUM clade</taxon>
        <taxon>Lecanoromycetidae</taxon>
        <taxon>Lecanorales</taxon>
        <taxon>Lecanorineae</taxon>
        <taxon>Ramalinaceae</taxon>
        <taxon>Ramalina</taxon>
    </lineage>
</organism>
<feature type="region of interest" description="Disordered" evidence="1">
    <location>
        <begin position="33"/>
        <end position="78"/>
    </location>
</feature>
<evidence type="ECO:0000256" key="1">
    <source>
        <dbReference type="SAM" id="MobiDB-lite"/>
    </source>
</evidence>
<feature type="compositionally biased region" description="Low complexity" evidence="1">
    <location>
        <begin position="455"/>
        <end position="482"/>
    </location>
</feature>
<dbReference type="EMBL" id="JAPUFD010000003">
    <property type="protein sequence ID" value="MDI1486534.1"/>
    <property type="molecule type" value="Genomic_DNA"/>
</dbReference>
<sequence length="601" mass="64192">MDFIQNVGQSYLERKAFAAPQMAENMMMKQFKGSDDNDAKATAKSTTAASHAGSSHSRSHSHQAASTSKKGSTTAGMHDKDAEIKSLRKQLDHYSLEEASQGHHDSEGERGSSVGAKSRHVAPSYVSTHKPSHAESRKRSASEKPRRSSGAVYLEKGGLSRKKSSSRKPSSSGAAKEAAKLVALDARLEKGGISTKKKSQAFAEVEEVEPVRHGSRYHSVSESESDSEDDDVRSHHTSRSKATVSDASTVRASRVAPSHRSSHSRGRAIEIVSPPASHKGGSVISSHAPSHHSYHDSHSRAPVSIISGHAAPSHRESHAPSYHHSESHSASHAAPLATIATSRAPSHVHSSRAPPSILSSQAGSHHIMASSPIVIAPRHSKSHTPSYYHHKPLHSASHAAPATIISTHSHAPSSSHSHHSKAPSSHHISHAPSSSHHSRAPSHHTYKPPTLHAASTRSPSPTPQDSDSDSLAPSDSITSIDIPSEHGGSAALLHQREKYHRSASRGRVPELPPLEERPECCGPGFVPCRLHRERLEEEDGGGVGGIVEVEVFEGVRGPAPHVREIGRGRERGWGRGRRVLLVVVGGGRGVWWNLGRGGMGH</sequence>
<feature type="compositionally biased region" description="Basic and acidic residues" evidence="1">
    <location>
        <begin position="132"/>
        <end position="146"/>
    </location>
</feature>
<reference evidence="2" key="1">
    <citation type="journal article" date="2023" name="Genome Biol. Evol.">
        <title>First Whole Genome Sequence and Flow Cytometry Genome Size Data for the Lichen-Forming Fungus Ramalina farinacea (Ascomycota).</title>
        <authorList>
            <person name="Llewellyn T."/>
            <person name="Mian S."/>
            <person name="Hill R."/>
            <person name="Leitch I.J."/>
            <person name="Gaya E."/>
        </authorList>
    </citation>
    <scope>NUCLEOTIDE SEQUENCE</scope>
    <source>
        <strain evidence="2">LIQ254RAFAR</strain>
    </source>
</reference>
<dbReference type="AlphaFoldDB" id="A0AA43QJ00"/>
<name>A0AA43QJ00_9LECA</name>
<gene>
    <name evidence="2" type="ORF">OHK93_005765</name>
</gene>
<feature type="compositionally biased region" description="Low complexity" evidence="1">
    <location>
        <begin position="42"/>
        <end position="68"/>
    </location>
</feature>
<protein>
    <submittedName>
        <fullName evidence="2">Uncharacterized protein</fullName>
    </submittedName>
</protein>
<feature type="region of interest" description="Disordered" evidence="1">
    <location>
        <begin position="97"/>
        <end position="178"/>
    </location>
</feature>
<feature type="compositionally biased region" description="Basic residues" evidence="1">
    <location>
        <begin position="436"/>
        <end position="446"/>
    </location>
</feature>
<accession>A0AA43QJ00</accession>
<evidence type="ECO:0000313" key="3">
    <source>
        <dbReference type="Proteomes" id="UP001161017"/>
    </source>
</evidence>
<feature type="region of interest" description="Disordered" evidence="1">
    <location>
        <begin position="193"/>
        <end position="365"/>
    </location>
</feature>
<feature type="compositionally biased region" description="Low complexity" evidence="1">
    <location>
        <begin position="422"/>
        <end position="435"/>
    </location>
</feature>
<evidence type="ECO:0000313" key="2">
    <source>
        <dbReference type="EMBL" id="MDI1486534.1"/>
    </source>
</evidence>